<evidence type="ECO:0000256" key="1">
    <source>
        <dbReference type="SAM" id="Phobius"/>
    </source>
</evidence>
<organism evidence="2">
    <name type="scientific">Culex pipiens</name>
    <name type="common">House mosquito</name>
    <dbReference type="NCBI Taxonomy" id="7175"/>
    <lineage>
        <taxon>Eukaryota</taxon>
        <taxon>Metazoa</taxon>
        <taxon>Ecdysozoa</taxon>
        <taxon>Arthropoda</taxon>
        <taxon>Hexapoda</taxon>
        <taxon>Insecta</taxon>
        <taxon>Pterygota</taxon>
        <taxon>Neoptera</taxon>
        <taxon>Endopterygota</taxon>
        <taxon>Diptera</taxon>
        <taxon>Nematocera</taxon>
        <taxon>Culicoidea</taxon>
        <taxon>Culicidae</taxon>
        <taxon>Culicinae</taxon>
        <taxon>Culicini</taxon>
        <taxon>Culex</taxon>
        <taxon>Culex</taxon>
    </lineage>
</organism>
<proteinExistence type="predicted"/>
<reference evidence="2" key="1">
    <citation type="submission" date="2021-05" db="EMBL/GenBank/DDBJ databases">
        <authorList>
            <person name="Alioto T."/>
            <person name="Alioto T."/>
            <person name="Gomez Garrido J."/>
        </authorList>
    </citation>
    <scope>NUCLEOTIDE SEQUENCE</scope>
</reference>
<dbReference type="EMBL" id="HBUE01080790">
    <property type="protein sequence ID" value="CAG6477417.1"/>
    <property type="molecule type" value="Transcribed_RNA"/>
</dbReference>
<name>A0A8D8FLP7_CULPI</name>
<accession>A0A8D8FLP7</accession>
<keyword evidence="1" id="KW-1133">Transmembrane helix</keyword>
<feature type="transmembrane region" description="Helical" evidence="1">
    <location>
        <begin position="12"/>
        <end position="30"/>
    </location>
</feature>
<sequence length="154" mass="17590">MLRRINLSHGELLCRIFVLFWSGFLSGSWGELWVEVVRFGVVFDYLFICSGSPQATSIEPNGIVIRTVGWTNFSFPKRGKLLSRHISPNLLDRSTGVEVSELKIYQSLGYSTKLWWCGMVRNNGMTVESRLTRDMAVESFELVKRSNPTLLQQP</sequence>
<protein>
    <submittedName>
        <fullName evidence="2">(northern house mosquito) hypothetical protein</fullName>
    </submittedName>
</protein>
<dbReference type="AlphaFoldDB" id="A0A8D8FLP7"/>
<evidence type="ECO:0000313" key="2">
    <source>
        <dbReference type="EMBL" id="CAG6477417.1"/>
    </source>
</evidence>
<keyword evidence="1" id="KW-0472">Membrane</keyword>
<keyword evidence="1" id="KW-0812">Transmembrane</keyword>